<keyword evidence="8" id="KW-1185">Reference proteome</keyword>
<dbReference type="PRINTS" id="PR00046">
    <property type="entry name" value="SIGMA70FCT"/>
</dbReference>
<evidence type="ECO:0000256" key="5">
    <source>
        <dbReference type="SAM" id="MobiDB-lite"/>
    </source>
</evidence>
<dbReference type="InterPro" id="IPR036388">
    <property type="entry name" value="WH-like_DNA-bd_sf"/>
</dbReference>
<dbReference type="InParanoid" id="A0A2S8SX42"/>
<dbReference type="InterPro" id="IPR007624">
    <property type="entry name" value="RNA_pol_sigma70_r3"/>
</dbReference>
<dbReference type="OrthoDB" id="9809557at2"/>
<feature type="compositionally biased region" description="Basic and acidic residues" evidence="5">
    <location>
        <begin position="75"/>
        <end position="85"/>
    </location>
</feature>
<dbReference type="NCBIfam" id="TIGR02937">
    <property type="entry name" value="sigma70-ECF"/>
    <property type="match status" value="1"/>
</dbReference>
<organism evidence="7 8">
    <name type="scientific">Abditibacterium utsteinense</name>
    <dbReference type="NCBI Taxonomy" id="1960156"/>
    <lineage>
        <taxon>Bacteria</taxon>
        <taxon>Pseudomonadati</taxon>
        <taxon>Abditibacteriota</taxon>
        <taxon>Abditibacteriia</taxon>
        <taxon>Abditibacteriales</taxon>
        <taxon>Abditibacteriaceae</taxon>
        <taxon>Abditibacterium</taxon>
    </lineage>
</organism>
<dbReference type="InterPro" id="IPR014284">
    <property type="entry name" value="RNA_pol_sigma-70_dom"/>
</dbReference>
<dbReference type="Gene3D" id="1.20.120.1810">
    <property type="match status" value="1"/>
</dbReference>
<dbReference type="GO" id="GO:0006352">
    <property type="term" value="P:DNA-templated transcription initiation"/>
    <property type="evidence" value="ECO:0007669"/>
    <property type="project" value="InterPro"/>
</dbReference>
<dbReference type="SUPFAM" id="SSF88946">
    <property type="entry name" value="Sigma2 domain of RNA polymerase sigma factors"/>
    <property type="match status" value="1"/>
</dbReference>
<dbReference type="Pfam" id="PF04545">
    <property type="entry name" value="Sigma70_r4"/>
    <property type="match status" value="1"/>
</dbReference>
<dbReference type="InterPro" id="IPR014322">
    <property type="entry name" value="RNA_pol_sigma-B/F/G"/>
</dbReference>
<reference evidence="7 8" key="1">
    <citation type="journal article" date="2018" name="Syst. Appl. Microbiol.">
        <title>Abditibacterium utsteinense sp. nov., the first cultivated member of candidate phylum FBP, isolated from ice-free Antarctic soil samples.</title>
        <authorList>
            <person name="Tahon G."/>
            <person name="Tytgat B."/>
            <person name="Lebbe L."/>
            <person name="Carlier A."/>
            <person name="Willems A."/>
        </authorList>
    </citation>
    <scope>NUCLEOTIDE SEQUENCE [LARGE SCALE GENOMIC DNA]</scope>
    <source>
        <strain evidence="7 8">LMG 29911</strain>
    </source>
</reference>
<dbReference type="PANTHER" id="PTHR30385:SF4">
    <property type="entry name" value="RNA POLYMERASE SIGMA-E FACTOR"/>
    <property type="match status" value="1"/>
</dbReference>
<proteinExistence type="predicted"/>
<dbReference type="GO" id="GO:0003677">
    <property type="term" value="F:DNA binding"/>
    <property type="evidence" value="ECO:0007669"/>
    <property type="project" value="UniProtKB-KW"/>
</dbReference>
<keyword evidence="3" id="KW-0238">DNA-binding</keyword>
<protein>
    <submittedName>
        <fullName evidence="7">RNA polymerase sigma-B factor</fullName>
    </submittedName>
</protein>
<dbReference type="PROSITE" id="PS00715">
    <property type="entry name" value="SIGMA70_1"/>
    <property type="match status" value="1"/>
</dbReference>
<evidence type="ECO:0000256" key="2">
    <source>
        <dbReference type="ARBA" id="ARBA00023082"/>
    </source>
</evidence>
<evidence type="ECO:0000313" key="7">
    <source>
        <dbReference type="EMBL" id="PQV65319.1"/>
    </source>
</evidence>
<keyword evidence="2" id="KW-0731">Sigma factor</keyword>
<gene>
    <name evidence="7" type="ORF">B1R32_10157</name>
</gene>
<dbReference type="FunCoup" id="A0A2S8SX42">
    <property type="interactions" value="24"/>
</dbReference>
<dbReference type="RefSeq" id="WP_105482066.1">
    <property type="nucleotide sequence ID" value="NZ_NIGF01000001.1"/>
</dbReference>
<dbReference type="Pfam" id="PF04539">
    <property type="entry name" value="Sigma70_r3"/>
    <property type="match status" value="1"/>
</dbReference>
<dbReference type="CDD" id="cd06171">
    <property type="entry name" value="Sigma70_r4"/>
    <property type="match status" value="1"/>
</dbReference>
<dbReference type="InterPro" id="IPR007627">
    <property type="entry name" value="RNA_pol_sigma70_r2"/>
</dbReference>
<dbReference type="PANTHER" id="PTHR30385">
    <property type="entry name" value="SIGMA FACTOR F FLAGELLAR"/>
    <property type="match status" value="1"/>
</dbReference>
<dbReference type="GO" id="GO:0016987">
    <property type="term" value="F:sigma factor activity"/>
    <property type="evidence" value="ECO:0007669"/>
    <property type="project" value="UniProtKB-KW"/>
</dbReference>
<dbReference type="AlphaFoldDB" id="A0A2S8SX42"/>
<evidence type="ECO:0000256" key="1">
    <source>
        <dbReference type="ARBA" id="ARBA00023015"/>
    </source>
</evidence>
<dbReference type="Gene3D" id="1.10.10.10">
    <property type="entry name" value="Winged helix-like DNA-binding domain superfamily/Winged helix DNA-binding domain"/>
    <property type="match status" value="2"/>
</dbReference>
<keyword evidence="4" id="KW-0804">Transcription</keyword>
<dbReference type="SUPFAM" id="SSF88659">
    <property type="entry name" value="Sigma3 and sigma4 domains of RNA polymerase sigma factors"/>
    <property type="match status" value="2"/>
</dbReference>
<evidence type="ECO:0000313" key="8">
    <source>
        <dbReference type="Proteomes" id="UP000237684"/>
    </source>
</evidence>
<dbReference type="InterPro" id="IPR007630">
    <property type="entry name" value="RNA_pol_sigma70_r4"/>
</dbReference>
<evidence type="ECO:0000256" key="4">
    <source>
        <dbReference type="ARBA" id="ARBA00023163"/>
    </source>
</evidence>
<evidence type="ECO:0000256" key="3">
    <source>
        <dbReference type="ARBA" id="ARBA00023125"/>
    </source>
</evidence>
<dbReference type="Pfam" id="PF04542">
    <property type="entry name" value="Sigma70_r2"/>
    <property type="match status" value="1"/>
</dbReference>
<feature type="compositionally biased region" description="Acidic residues" evidence="5">
    <location>
        <begin position="47"/>
        <end position="70"/>
    </location>
</feature>
<keyword evidence="1" id="KW-0805">Transcription regulation</keyword>
<dbReference type="NCBIfam" id="TIGR02980">
    <property type="entry name" value="SigBFG"/>
    <property type="match status" value="1"/>
</dbReference>
<dbReference type="InterPro" id="IPR013324">
    <property type="entry name" value="RNA_pol_sigma_r3/r4-like"/>
</dbReference>
<comment type="caution">
    <text evidence="7">The sequence shown here is derived from an EMBL/GenBank/DDBJ whole genome shotgun (WGS) entry which is preliminary data.</text>
</comment>
<name>A0A2S8SX42_9BACT</name>
<accession>A0A2S8SX42</accession>
<evidence type="ECO:0000259" key="6">
    <source>
        <dbReference type="PROSITE" id="PS00715"/>
    </source>
</evidence>
<feature type="domain" description="RNA polymerase sigma-70" evidence="6">
    <location>
        <begin position="145"/>
        <end position="158"/>
    </location>
</feature>
<dbReference type="InterPro" id="IPR013325">
    <property type="entry name" value="RNA_pol_sigma_r2"/>
</dbReference>
<dbReference type="EMBL" id="NIGF01000001">
    <property type="protein sequence ID" value="PQV65319.1"/>
    <property type="molecule type" value="Genomic_DNA"/>
</dbReference>
<dbReference type="Proteomes" id="UP000237684">
    <property type="component" value="Unassembled WGS sequence"/>
</dbReference>
<dbReference type="InterPro" id="IPR000943">
    <property type="entry name" value="RNA_pol_sigma70"/>
</dbReference>
<sequence>MESSQFPSHGPAEEAELVSGEAELNNPVHIPGQKLGGFAGASGAALDDADVEGADVEGAENDEDADEESAQSDGQGRRGASDARRKSSATKIDQTKVDAANFDDLFAQWKQSSDPQLRERLILSQRSMVVYLARRFMDRGELFEDVMQIGMVGLINALDGFDSSRGIRFSTFAIPSISGEIRRYFRDKVSGMRVPRRMQELYAMIQNRIEEMTQKLDRSPTYAEIAAELKVEVEEVVETMELGYALDPQSLDDHVFGEEGSVLSDTIGGLDPDLMAYEEHASLQMALSRLTEKERRVLELAYFEGHSQVEIARRLGVSQMHISRLLRRALTELRHLLEDI</sequence>
<feature type="region of interest" description="Disordered" evidence="5">
    <location>
        <begin position="1"/>
        <end position="92"/>
    </location>
</feature>